<gene>
    <name evidence="2" type="ORF">S01H1_62990</name>
</gene>
<name>X0WMY6_9ZZZZ</name>
<comment type="caution">
    <text evidence="2">The sequence shown here is derived from an EMBL/GenBank/DDBJ whole genome shotgun (WGS) entry which is preliminary data.</text>
</comment>
<feature type="region of interest" description="Disordered" evidence="1">
    <location>
        <begin position="1"/>
        <end position="22"/>
    </location>
</feature>
<evidence type="ECO:0000256" key="1">
    <source>
        <dbReference type="SAM" id="MobiDB-lite"/>
    </source>
</evidence>
<dbReference type="AlphaFoldDB" id="X0WMY6"/>
<proteinExistence type="predicted"/>
<evidence type="ECO:0000313" key="2">
    <source>
        <dbReference type="EMBL" id="GAG31965.1"/>
    </source>
</evidence>
<protein>
    <submittedName>
        <fullName evidence="2">Uncharacterized protein</fullName>
    </submittedName>
</protein>
<accession>X0WMY6</accession>
<sequence>MAVRVSPRDQMPGIVESGHTARGWPAGRVDAIGRKFEASMPEPKLRDYAPTSAAQ</sequence>
<reference evidence="2" key="1">
    <citation type="journal article" date="2014" name="Front. Microbiol.">
        <title>High frequency of phylogenetically diverse reductive dehalogenase-homologous genes in deep subseafloor sedimentary metagenomes.</title>
        <authorList>
            <person name="Kawai M."/>
            <person name="Futagami T."/>
            <person name="Toyoda A."/>
            <person name="Takaki Y."/>
            <person name="Nishi S."/>
            <person name="Hori S."/>
            <person name="Arai W."/>
            <person name="Tsubouchi T."/>
            <person name="Morono Y."/>
            <person name="Uchiyama I."/>
            <person name="Ito T."/>
            <person name="Fujiyama A."/>
            <person name="Inagaki F."/>
            <person name="Takami H."/>
        </authorList>
    </citation>
    <scope>NUCLEOTIDE SEQUENCE</scope>
    <source>
        <strain evidence="2">Expedition CK06-06</strain>
    </source>
</reference>
<organism evidence="2">
    <name type="scientific">marine sediment metagenome</name>
    <dbReference type="NCBI Taxonomy" id="412755"/>
    <lineage>
        <taxon>unclassified sequences</taxon>
        <taxon>metagenomes</taxon>
        <taxon>ecological metagenomes</taxon>
    </lineage>
</organism>
<dbReference type="EMBL" id="BARS01041413">
    <property type="protein sequence ID" value="GAG31965.1"/>
    <property type="molecule type" value="Genomic_DNA"/>
</dbReference>